<accession>A0A1V6LPJ7</accession>
<sequence>MLSGCSEIPENNDPILGVWTKTETNSVSEKTTGTTITEEWTFNDVFLGRYEQFSGNTIVISRDFKWEVNNGVYKMYYPQDNNPIFLTMDLPELLTQNGETFAIKK</sequence>
<dbReference type="AlphaFoldDB" id="A0A1V6LPJ7"/>
<protein>
    <recommendedName>
        <fullName evidence="3">Lipocalin-like domain-containing protein</fullName>
    </recommendedName>
</protein>
<reference evidence="1 2" key="1">
    <citation type="submission" date="2016-12" db="EMBL/GenBank/DDBJ databases">
        <authorList>
            <person name="Song W.-J."/>
            <person name="Kurnit D.M."/>
        </authorList>
    </citation>
    <scope>NUCLEOTIDE SEQUENCE [LARGE SCALE GENOMIC DNA]</scope>
    <source>
        <strain evidence="1 2">HSG9</strain>
    </source>
</reference>
<name>A0A1V6LPJ7_9FLAO</name>
<dbReference type="EMBL" id="MTBC01000008">
    <property type="protein sequence ID" value="OQD42130.1"/>
    <property type="molecule type" value="Genomic_DNA"/>
</dbReference>
<dbReference type="Proteomes" id="UP000191680">
    <property type="component" value="Unassembled WGS sequence"/>
</dbReference>
<keyword evidence="2" id="KW-1185">Reference proteome</keyword>
<comment type="caution">
    <text evidence="1">The sequence shown here is derived from an EMBL/GenBank/DDBJ whole genome shotgun (WGS) entry which is preliminary data.</text>
</comment>
<organism evidence="1 2">
    <name type="scientific">Croceivirga radicis</name>
    <dbReference type="NCBI Taxonomy" id="1929488"/>
    <lineage>
        <taxon>Bacteria</taxon>
        <taxon>Pseudomonadati</taxon>
        <taxon>Bacteroidota</taxon>
        <taxon>Flavobacteriia</taxon>
        <taxon>Flavobacteriales</taxon>
        <taxon>Flavobacteriaceae</taxon>
        <taxon>Croceivirga</taxon>
    </lineage>
</organism>
<gene>
    <name evidence="1" type="ORF">BUL40_11955</name>
</gene>
<proteinExistence type="predicted"/>
<evidence type="ECO:0000313" key="2">
    <source>
        <dbReference type="Proteomes" id="UP000191680"/>
    </source>
</evidence>
<evidence type="ECO:0008006" key="3">
    <source>
        <dbReference type="Google" id="ProtNLM"/>
    </source>
</evidence>
<evidence type="ECO:0000313" key="1">
    <source>
        <dbReference type="EMBL" id="OQD42130.1"/>
    </source>
</evidence>